<dbReference type="SMART" id="SM00850">
    <property type="entry name" value="LytTR"/>
    <property type="match status" value="1"/>
</dbReference>
<feature type="domain" description="HTH LytTR-type" evidence="3">
    <location>
        <begin position="133"/>
        <end position="231"/>
    </location>
</feature>
<dbReference type="SMART" id="SM00448">
    <property type="entry name" value="REC"/>
    <property type="match status" value="1"/>
</dbReference>
<evidence type="ECO:0000256" key="1">
    <source>
        <dbReference type="PROSITE-ProRule" id="PRU00169"/>
    </source>
</evidence>
<proteinExistence type="predicted"/>
<dbReference type="Pfam" id="PF04397">
    <property type="entry name" value="LytTR"/>
    <property type="match status" value="1"/>
</dbReference>
<evidence type="ECO:0000313" key="4">
    <source>
        <dbReference type="EMBL" id="RDB69547.1"/>
    </source>
</evidence>
<dbReference type="GO" id="GO:0000156">
    <property type="term" value="F:phosphorelay response regulator activity"/>
    <property type="evidence" value="ECO:0007669"/>
    <property type="project" value="InterPro"/>
</dbReference>
<name>A0A369MGC3_EGGLN</name>
<evidence type="ECO:0000313" key="5">
    <source>
        <dbReference type="Proteomes" id="UP000253970"/>
    </source>
</evidence>
<protein>
    <submittedName>
        <fullName evidence="4">DNA-binding response regulator</fullName>
    </submittedName>
</protein>
<dbReference type="AlphaFoldDB" id="A0A369MGC3"/>
<accession>A0A369MGC3</accession>
<dbReference type="EMBL" id="PPTU01000013">
    <property type="protein sequence ID" value="RDB69547.1"/>
    <property type="molecule type" value="Genomic_DNA"/>
</dbReference>
<feature type="modified residue" description="4-aspartylphosphate" evidence="1">
    <location>
        <position position="57"/>
    </location>
</feature>
<feature type="domain" description="Response regulatory" evidence="2">
    <location>
        <begin position="3"/>
        <end position="122"/>
    </location>
</feature>
<keyword evidence="1" id="KW-0597">Phosphoprotein</keyword>
<dbReference type="InterPro" id="IPR001789">
    <property type="entry name" value="Sig_transdc_resp-reg_receiver"/>
</dbReference>
<dbReference type="Gene3D" id="2.40.50.1020">
    <property type="entry name" value="LytTr DNA-binding domain"/>
    <property type="match status" value="1"/>
</dbReference>
<dbReference type="Proteomes" id="UP000253970">
    <property type="component" value="Unassembled WGS sequence"/>
</dbReference>
<gene>
    <name evidence="4" type="ORF">C1875_09410</name>
</gene>
<dbReference type="PROSITE" id="PS50110">
    <property type="entry name" value="RESPONSE_REGULATORY"/>
    <property type="match status" value="1"/>
</dbReference>
<evidence type="ECO:0000259" key="3">
    <source>
        <dbReference type="PROSITE" id="PS50930"/>
    </source>
</evidence>
<dbReference type="InterPro" id="IPR007492">
    <property type="entry name" value="LytTR_DNA-bd_dom"/>
</dbReference>
<dbReference type="InterPro" id="IPR011006">
    <property type="entry name" value="CheY-like_superfamily"/>
</dbReference>
<dbReference type="Gene3D" id="3.40.50.2300">
    <property type="match status" value="1"/>
</dbReference>
<dbReference type="PROSITE" id="PS50930">
    <property type="entry name" value="HTH_LYTTR"/>
    <property type="match status" value="1"/>
</dbReference>
<dbReference type="InterPro" id="IPR046947">
    <property type="entry name" value="LytR-like"/>
</dbReference>
<dbReference type="Pfam" id="PF00072">
    <property type="entry name" value="Response_reg"/>
    <property type="match status" value="1"/>
</dbReference>
<organism evidence="4 5">
    <name type="scientific">Eggerthella lenta</name>
    <name type="common">Eubacterium lentum</name>
    <dbReference type="NCBI Taxonomy" id="84112"/>
    <lineage>
        <taxon>Bacteria</taxon>
        <taxon>Bacillati</taxon>
        <taxon>Actinomycetota</taxon>
        <taxon>Coriobacteriia</taxon>
        <taxon>Eggerthellales</taxon>
        <taxon>Eggerthellaceae</taxon>
        <taxon>Eggerthella</taxon>
    </lineage>
</organism>
<dbReference type="SUPFAM" id="SSF52172">
    <property type="entry name" value="CheY-like"/>
    <property type="match status" value="1"/>
</dbReference>
<dbReference type="PANTHER" id="PTHR37299:SF1">
    <property type="entry name" value="STAGE 0 SPORULATION PROTEIN A HOMOLOG"/>
    <property type="match status" value="1"/>
</dbReference>
<evidence type="ECO:0000259" key="2">
    <source>
        <dbReference type="PROSITE" id="PS50110"/>
    </source>
</evidence>
<dbReference type="PANTHER" id="PTHR37299">
    <property type="entry name" value="TRANSCRIPTIONAL REGULATOR-RELATED"/>
    <property type="match status" value="1"/>
</dbReference>
<comment type="caution">
    <text evidence="4">The sequence shown here is derived from an EMBL/GenBank/DDBJ whole genome shotgun (WGS) entry which is preliminary data.</text>
</comment>
<keyword evidence="4" id="KW-0238">DNA-binding</keyword>
<reference evidence="4 5" key="1">
    <citation type="journal article" date="2018" name="Elife">
        <title>Discovery and characterization of a prevalent human gut bacterial enzyme sufficient for the inactivation of a family of plant toxins.</title>
        <authorList>
            <person name="Koppel N."/>
            <person name="Bisanz J.E."/>
            <person name="Pandelia M.E."/>
            <person name="Turnbaugh P.J."/>
            <person name="Balskus E.P."/>
        </authorList>
    </citation>
    <scope>NUCLEOTIDE SEQUENCE [LARGE SCALE GENOMIC DNA]</scope>
    <source>
        <strain evidence="4 5">W1 BHI 6</strain>
    </source>
</reference>
<sequence length="237" mass="26393">MYQVVIVEDDAAQAEIIRSMIECSPRGGELAIEHVVDAESLTARLAEEPAIDVLVMDIELGSEDANGIDLVKRYFPAGCGTQVIYVTGFVEYCTSVYRTEHLYFLVKPFAQDDLDDALSRALERLEADASKPLSVRLGSRVVLVEPSRISYIESDRRKVRIHAGAEEIEAYASLSDLSAELPASFIQCHKSFLVNMDHVKELKADSVVLSSNKVVPVSQKRRKFVREAVFSRVQSKL</sequence>
<dbReference type="GO" id="GO:0003677">
    <property type="term" value="F:DNA binding"/>
    <property type="evidence" value="ECO:0007669"/>
    <property type="project" value="UniProtKB-KW"/>
</dbReference>
<dbReference type="RefSeq" id="WP_114534063.1">
    <property type="nucleotide sequence ID" value="NZ_JADNER010000007.1"/>
</dbReference>